<protein>
    <submittedName>
        <fullName evidence="1">Pentatricopeptide repeat domain-containing protein</fullName>
    </submittedName>
</protein>
<evidence type="ECO:0000313" key="1">
    <source>
        <dbReference type="EMBL" id="KAF6836113.1"/>
    </source>
</evidence>
<dbReference type="Proteomes" id="UP000639643">
    <property type="component" value="Unassembled WGS sequence"/>
</dbReference>
<name>A0A8H6KRS4_9PEZI</name>
<sequence length="807" mass="90889">MQLASQCLRHLNRARLFPCQPYRGLDGTLQVASSPTRTSKSAPWVLCAPFQSSSADTRLGLSAPVQTTSEAEVAAVSALSGHRTFQGEVHQRLKKDRVIAEIDRQVDHTLDDDHWKTRQGLVDFSENKNDASAWFRLLDAAKRRYGRDGVLAIWDAVEKRGMLCNAGNHGAVAFWNEILEAVLDDESRLQRVVSYAEWMFSAQTVRWPSLYATVVSYCLRNGQHRRALKWHLRLMPNFDPGPDAFGTFLRELVADSNVHLQETLKSLYLTTLHRSTYDKIIPFLYHSGFSRLCGDWRRLLIRSCDLPRSSAASQPYLRFLTRYYPGTPLELEERKVVDLDVPTNWNAKHDTLWDAMAESYSKGVGEEDVEGGRRYSDALGARWFASSWVPLEFAIHAIHALGIHQIGPLSLQSIALRESTPEAVTRRIEQLHKVKIGLGHSTYARAVRHFAGSGNAEMLHELLHTDIHPEVLDDFAMQQSIRDQAFETGDWKTYRLLLAIQPAVAQESIESTSNILLQQRLEHHQTRQALALMDDMKSMNIEVSVASVQQIYSSVLEPLLLKAKVESAPWIGLQMAVAYLNRLLLLRKPVPWRCWQKVLFGLGKMGRFVDLEKMCLGLLDAHSRCISQGGLFPVNPLDAPPCGTRGLAEDISIPADLPISHDYHPMRRVFGSRVLQVAIIRWGFKAGLAKDLSRPRTDNAPAFAMTQGVQLLAKLRKHGIPLEMKSIRKEVLRCLSLLQSSSTCKARNGGRTPPNLAAVKRQIDKAVAQATGRPLLPDIFSLGDWVAYNEEGRGRRRCRKASYPSRE</sequence>
<dbReference type="OrthoDB" id="5366531at2759"/>
<dbReference type="EMBL" id="WIGM01000165">
    <property type="protein sequence ID" value="KAF6836113.1"/>
    <property type="molecule type" value="Genomic_DNA"/>
</dbReference>
<accession>A0A8H6KRS4</accession>
<organism evidence="1 2">
    <name type="scientific">Colletotrichum musicola</name>
    <dbReference type="NCBI Taxonomy" id="2175873"/>
    <lineage>
        <taxon>Eukaryota</taxon>
        <taxon>Fungi</taxon>
        <taxon>Dikarya</taxon>
        <taxon>Ascomycota</taxon>
        <taxon>Pezizomycotina</taxon>
        <taxon>Sordariomycetes</taxon>
        <taxon>Hypocreomycetidae</taxon>
        <taxon>Glomerellales</taxon>
        <taxon>Glomerellaceae</taxon>
        <taxon>Colletotrichum</taxon>
        <taxon>Colletotrichum orchidearum species complex</taxon>
    </lineage>
</organism>
<gene>
    <name evidence="1" type="ORF">CMUS01_05539</name>
</gene>
<comment type="caution">
    <text evidence="1">The sequence shown here is derived from an EMBL/GenBank/DDBJ whole genome shotgun (WGS) entry which is preliminary data.</text>
</comment>
<reference evidence="1" key="1">
    <citation type="journal article" date="2020" name="Phytopathology">
        <title>Genome Sequence Resources of Colletotrichum truncatum, C. plurivorum, C. musicola, and C. sojae: Four Species Pathogenic to Soybean (Glycine max).</title>
        <authorList>
            <person name="Rogerio F."/>
            <person name="Boufleur T.R."/>
            <person name="Ciampi-Guillardi M."/>
            <person name="Sukno S.A."/>
            <person name="Thon M.R."/>
            <person name="Massola Junior N.S."/>
            <person name="Baroncelli R."/>
        </authorList>
    </citation>
    <scope>NUCLEOTIDE SEQUENCE</scope>
    <source>
        <strain evidence="1">LFN0074</strain>
    </source>
</reference>
<proteinExistence type="predicted"/>
<dbReference type="AlphaFoldDB" id="A0A8H6KRS4"/>
<evidence type="ECO:0000313" key="2">
    <source>
        <dbReference type="Proteomes" id="UP000639643"/>
    </source>
</evidence>
<keyword evidence="2" id="KW-1185">Reference proteome</keyword>